<protein>
    <recommendedName>
        <fullName evidence="2">SGNH hydrolase-type esterase domain-containing protein</fullName>
    </recommendedName>
</protein>
<dbReference type="EMBL" id="GECU01028115">
    <property type="protein sequence ID" value="JAS79591.1"/>
    <property type="molecule type" value="Transcribed_RNA"/>
</dbReference>
<reference evidence="1" key="1">
    <citation type="submission" date="2015-11" db="EMBL/GenBank/DDBJ databases">
        <title>De novo transcriptome assembly of four potential Pierce s Disease insect vectors from Arizona vineyards.</title>
        <authorList>
            <person name="Tassone E.E."/>
        </authorList>
    </citation>
    <scope>NUCLEOTIDE SEQUENCE</scope>
</reference>
<feature type="non-terminal residue" evidence="1">
    <location>
        <position position="1"/>
    </location>
</feature>
<sequence>KQRNIYCHLEAHITDRPANMELVLVTLPLRHDLEPDHPIHDETVLVNSYIEELAARHNIRVLDFNKIGRRHFTKHGQHLSMRGKRILAGMIVSSLALLRPTPSRLRESVSPPRILAATAP</sequence>
<proteinExistence type="predicted"/>
<dbReference type="AlphaFoldDB" id="A0A1B6HY26"/>
<name>A0A1B6HY26_9HEMI</name>
<dbReference type="InterPro" id="IPR036514">
    <property type="entry name" value="SGNH_hydro_sf"/>
</dbReference>
<dbReference type="Gene3D" id="3.40.50.1110">
    <property type="entry name" value="SGNH hydrolase"/>
    <property type="match status" value="1"/>
</dbReference>
<dbReference type="SUPFAM" id="SSF52266">
    <property type="entry name" value="SGNH hydrolase"/>
    <property type="match status" value="1"/>
</dbReference>
<evidence type="ECO:0000313" key="1">
    <source>
        <dbReference type="EMBL" id="JAS79591.1"/>
    </source>
</evidence>
<accession>A0A1B6HY26</accession>
<feature type="non-terminal residue" evidence="1">
    <location>
        <position position="120"/>
    </location>
</feature>
<evidence type="ECO:0008006" key="2">
    <source>
        <dbReference type="Google" id="ProtNLM"/>
    </source>
</evidence>
<gene>
    <name evidence="1" type="ORF">g.58919</name>
</gene>
<organism evidence="1">
    <name type="scientific">Homalodisca liturata</name>
    <dbReference type="NCBI Taxonomy" id="320908"/>
    <lineage>
        <taxon>Eukaryota</taxon>
        <taxon>Metazoa</taxon>
        <taxon>Ecdysozoa</taxon>
        <taxon>Arthropoda</taxon>
        <taxon>Hexapoda</taxon>
        <taxon>Insecta</taxon>
        <taxon>Pterygota</taxon>
        <taxon>Neoptera</taxon>
        <taxon>Paraneoptera</taxon>
        <taxon>Hemiptera</taxon>
        <taxon>Auchenorrhyncha</taxon>
        <taxon>Membracoidea</taxon>
        <taxon>Cicadellidae</taxon>
        <taxon>Cicadellinae</taxon>
        <taxon>Proconiini</taxon>
        <taxon>Homalodisca</taxon>
    </lineage>
</organism>